<sequence>MIVAVAVFATAVTVILALLPGLTGRGAESADRLVASRLPAALQVELTRLAGPGFDALAAQAPVMGTPLANGLAFVATREGVRLHASEYRPPANGRIAESDQYFLVECWRFPDGPLRFQEAQSALALAVRVSWPHRLPGVAAPTPPELRHELMFTVGVNR</sequence>
<protein>
    <submittedName>
        <fullName evidence="1">Uncharacterized protein</fullName>
    </submittedName>
</protein>
<dbReference type="AlphaFoldDB" id="A0A1D8AYU2"/>
<dbReference type="KEGG" id="obg:Verru16b_03142"/>
<evidence type="ECO:0000313" key="2">
    <source>
        <dbReference type="Proteomes" id="UP000095228"/>
    </source>
</evidence>
<dbReference type="STRING" id="1838286.Verru16b_03142"/>
<reference evidence="1 2" key="1">
    <citation type="submission" date="2016-06" db="EMBL/GenBank/DDBJ databases">
        <title>Three novel species with peptidoglycan cell walls form the new genus Lacunisphaera gen. nov. in the family Opitutaceae of the verrucomicrobial subdivision 4.</title>
        <authorList>
            <person name="Rast P."/>
            <person name="Gloeckner I."/>
            <person name="Jogler M."/>
            <person name="Boedeker C."/>
            <person name="Jeske O."/>
            <person name="Wiegand S."/>
            <person name="Reinhardt R."/>
            <person name="Schumann P."/>
            <person name="Rohde M."/>
            <person name="Spring S."/>
            <person name="Gloeckner F.O."/>
            <person name="Jogler C."/>
        </authorList>
    </citation>
    <scope>NUCLEOTIDE SEQUENCE [LARGE SCALE GENOMIC DNA]</scope>
    <source>
        <strain evidence="1 2">IG16b</strain>
    </source>
</reference>
<organism evidence="1 2">
    <name type="scientific">Lacunisphaera limnophila</name>
    <dbReference type="NCBI Taxonomy" id="1838286"/>
    <lineage>
        <taxon>Bacteria</taxon>
        <taxon>Pseudomonadati</taxon>
        <taxon>Verrucomicrobiota</taxon>
        <taxon>Opitutia</taxon>
        <taxon>Opitutales</taxon>
        <taxon>Opitutaceae</taxon>
        <taxon>Lacunisphaera</taxon>
    </lineage>
</organism>
<dbReference type="Proteomes" id="UP000095228">
    <property type="component" value="Chromosome"/>
</dbReference>
<accession>A0A1D8AYU2</accession>
<keyword evidence="2" id="KW-1185">Reference proteome</keyword>
<dbReference type="EMBL" id="CP016094">
    <property type="protein sequence ID" value="AOS46047.1"/>
    <property type="molecule type" value="Genomic_DNA"/>
</dbReference>
<evidence type="ECO:0000313" key="1">
    <source>
        <dbReference type="EMBL" id="AOS46047.1"/>
    </source>
</evidence>
<gene>
    <name evidence="1" type="ORF">Verru16b_03142</name>
</gene>
<dbReference type="OrthoDB" id="196490at2"/>
<name>A0A1D8AYU2_9BACT</name>
<proteinExistence type="predicted"/>